<protein>
    <recommendedName>
        <fullName evidence="4">DUF3887 domain-containing protein</fullName>
    </recommendedName>
</protein>
<name>A0A3N2R9C0_9RHOB</name>
<comment type="caution">
    <text evidence="2">The sequence shown here is derived from an EMBL/GenBank/DDBJ whole genome shotgun (WGS) entry which is preliminary data.</text>
</comment>
<sequence length="148" mass="16205">MPVDATASPRAARLAAVLALCLGQSSAAEPIVPAVFADYDSYESYVVDTISVRDFAGLVVALGGGNEYSAEELVAVNAQLTRALPRDFENQSLMRAVDHGNGFREEARAFWTGKQYGYFYALLHDRGEELVVIRFEVNTSAGYIMQQF</sequence>
<evidence type="ECO:0000313" key="2">
    <source>
        <dbReference type="EMBL" id="ROU03971.1"/>
    </source>
</evidence>
<dbReference type="AlphaFoldDB" id="A0A3N2R9C0"/>
<evidence type="ECO:0000256" key="1">
    <source>
        <dbReference type="SAM" id="SignalP"/>
    </source>
</evidence>
<evidence type="ECO:0000313" key="3">
    <source>
        <dbReference type="Proteomes" id="UP000268016"/>
    </source>
</evidence>
<reference evidence="2 3" key="1">
    <citation type="submission" date="2018-10" db="EMBL/GenBank/DDBJ databases">
        <title>Histidinibacterium lentulum gen. nov., sp. nov., a marine bacterium from the culture broth of Picochlorum sp. 122.</title>
        <authorList>
            <person name="Wang G."/>
        </authorList>
    </citation>
    <scope>NUCLEOTIDE SEQUENCE [LARGE SCALE GENOMIC DNA]</scope>
    <source>
        <strain evidence="2 3">B17</strain>
    </source>
</reference>
<dbReference type="Proteomes" id="UP000268016">
    <property type="component" value="Unassembled WGS sequence"/>
</dbReference>
<dbReference type="EMBL" id="RDRB01000001">
    <property type="protein sequence ID" value="ROU03971.1"/>
    <property type="molecule type" value="Genomic_DNA"/>
</dbReference>
<feature type="chain" id="PRO_5018215163" description="DUF3887 domain-containing protein" evidence="1">
    <location>
        <begin position="28"/>
        <end position="148"/>
    </location>
</feature>
<evidence type="ECO:0008006" key="4">
    <source>
        <dbReference type="Google" id="ProtNLM"/>
    </source>
</evidence>
<gene>
    <name evidence="2" type="ORF">EAT49_00780</name>
</gene>
<dbReference type="OrthoDB" id="7742632at2"/>
<keyword evidence="1" id="KW-0732">Signal</keyword>
<feature type="signal peptide" evidence="1">
    <location>
        <begin position="1"/>
        <end position="27"/>
    </location>
</feature>
<accession>A0A3N2R9C0</accession>
<organism evidence="2 3">
    <name type="scientific">Histidinibacterium lentulum</name>
    <dbReference type="NCBI Taxonomy" id="2480588"/>
    <lineage>
        <taxon>Bacteria</taxon>
        <taxon>Pseudomonadati</taxon>
        <taxon>Pseudomonadota</taxon>
        <taxon>Alphaproteobacteria</taxon>
        <taxon>Rhodobacterales</taxon>
        <taxon>Paracoccaceae</taxon>
        <taxon>Histidinibacterium</taxon>
    </lineage>
</organism>
<keyword evidence="3" id="KW-1185">Reference proteome</keyword>
<proteinExistence type="predicted"/>
<dbReference type="RefSeq" id="WP_123640324.1">
    <property type="nucleotide sequence ID" value="NZ_ML119081.1"/>
</dbReference>